<accession>A0ACC2E7K5</accession>
<proteinExistence type="predicted"/>
<name>A0ACC2E7K5_DIPCM</name>
<protein>
    <submittedName>
        <fullName evidence="1">Uncharacterized protein</fullName>
    </submittedName>
</protein>
<keyword evidence="2" id="KW-1185">Reference proteome</keyword>
<evidence type="ECO:0000313" key="2">
    <source>
        <dbReference type="Proteomes" id="UP001162992"/>
    </source>
</evidence>
<gene>
    <name evidence="1" type="ORF">O6H91_03G070000</name>
</gene>
<comment type="caution">
    <text evidence="1">The sequence shown here is derived from an EMBL/GenBank/DDBJ whole genome shotgun (WGS) entry which is preliminary data.</text>
</comment>
<sequence length="121" mass="13726">MRINSSCWCAFFLAKNIEIRIIPRHMLHSITILALDDFTRMVSGDISKIDEHSSGNEYQMKETAAIQTVESSLRDRAYKMAAIANLAKGLGFFHILFNNDRNAEKLVCKKAFPTKTTGSWI</sequence>
<dbReference type="EMBL" id="CM055094">
    <property type="protein sequence ID" value="KAJ7562466.1"/>
    <property type="molecule type" value="Genomic_DNA"/>
</dbReference>
<organism evidence="1 2">
    <name type="scientific">Diphasiastrum complanatum</name>
    <name type="common">Issler's clubmoss</name>
    <name type="synonym">Lycopodium complanatum</name>
    <dbReference type="NCBI Taxonomy" id="34168"/>
    <lineage>
        <taxon>Eukaryota</taxon>
        <taxon>Viridiplantae</taxon>
        <taxon>Streptophyta</taxon>
        <taxon>Embryophyta</taxon>
        <taxon>Tracheophyta</taxon>
        <taxon>Lycopodiopsida</taxon>
        <taxon>Lycopodiales</taxon>
        <taxon>Lycopodiaceae</taxon>
        <taxon>Lycopodioideae</taxon>
        <taxon>Diphasiastrum</taxon>
    </lineage>
</organism>
<reference evidence="2" key="1">
    <citation type="journal article" date="2024" name="Proc. Natl. Acad. Sci. U.S.A.">
        <title>Extraordinary preservation of gene collinearity over three hundred million years revealed in homosporous lycophytes.</title>
        <authorList>
            <person name="Li C."/>
            <person name="Wickell D."/>
            <person name="Kuo L.Y."/>
            <person name="Chen X."/>
            <person name="Nie B."/>
            <person name="Liao X."/>
            <person name="Peng D."/>
            <person name="Ji J."/>
            <person name="Jenkins J."/>
            <person name="Williams M."/>
            <person name="Shu S."/>
            <person name="Plott C."/>
            <person name="Barry K."/>
            <person name="Rajasekar S."/>
            <person name="Grimwood J."/>
            <person name="Han X."/>
            <person name="Sun S."/>
            <person name="Hou Z."/>
            <person name="He W."/>
            <person name="Dai G."/>
            <person name="Sun C."/>
            <person name="Schmutz J."/>
            <person name="Leebens-Mack J.H."/>
            <person name="Li F.W."/>
            <person name="Wang L."/>
        </authorList>
    </citation>
    <scope>NUCLEOTIDE SEQUENCE [LARGE SCALE GENOMIC DNA]</scope>
    <source>
        <strain evidence="2">cv. PW_Plant_1</strain>
    </source>
</reference>
<dbReference type="Proteomes" id="UP001162992">
    <property type="component" value="Chromosome 3"/>
</dbReference>
<evidence type="ECO:0000313" key="1">
    <source>
        <dbReference type="EMBL" id="KAJ7562466.1"/>
    </source>
</evidence>